<feature type="coiled-coil region" evidence="1">
    <location>
        <begin position="105"/>
        <end position="139"/>
    </location>
</feature>
<organism evidence="3 4">
    <name type="scientific">Stenotrophomonas maltophilia</name>
    <name type="common">Pseudomonas maltophilia</name>
    <name type="synonym">Xanthomonas maltophilia</name>
    <dbReference type="NCBI Taxonomy" id="40324"/>
    <lineage>
        <taxon>Bacteria</taxon>
        <taxon>Pseudomonadati</taxon>
        <taxon>Pseudomonadota</taxon>
        <taxon>Gammaproteobacteria</taxon>
        <taxon>Lysobacterales</taxon>
        <taxon>Lysobacteraceae</taxon>
        <taxon>Stenotrophomonas</taxon>
        <taxon>Stenotrophomonas maltophilia group</taxon>
    </lineage>
</organism>
<evidence type="ECO:0000313" key="3">
    <source>
        <dbReference type="EMBL" id="MDT3467585.1"/>
    </source>
</evidence>
<name>A0AAJ2JC38_STEMA</name>
<gene>
    <name evidence="3" type="ORF">ROV92_06195</name>
</gene>
<dbReference type="RefSeq" id="WP_312561043.1">
    <property type="nucleotide sequence ID" value="NZ_JAVSKO010000002.1"/>
</dbReference>
<accession>A0AAJ2JC38</accession>
<feature type="compositionally biased region" description="Low complexity" evidence="2">
    <location>
        <begin position="26"/>
        <end position="35"/>
    </location>
</feature>
<evidence type="ECO:0000256" key="2">
    <source>
        <dbReference type="SAM" id="MobiDB-lite"/>
    </source>
</evidence>
<sequence>MDPTNSNSPENDAKAAPSNRTPDNPPGNSGRNSSSEAPGDTARTPMDRIKSHPVSTALTLTAIMLGSVASITSYAGYHFYRSSDVTTNDEIARSYVALSTHDKEVAGLKQDIARLDASLKTLTSENLDQANKLREALNKLARQDTSTARAVRFCEELRDDLLAQEYAQEQVEKAIRNGGSSTMAYQEKVTPQRQAEMQREVLDLRRRSDQLQQRISQIRSTLQTCSAYPPQD</sequence>
<comment type="caution">
    <text evidence="3">The sequence shown here is derived from an EMBL/GenBank/DDBJ whole genome shotgun (WGS) entry which is preliminary data.</text>
</comment>
<dbReference type="AlphaFoldDB" id="A0AAJ2JC38"/>
<proteinExistence type="predicted"/>
<keyword evidence="1" id="KW-0175">Coiled coil</keyword>
<evidence type="ECO:0000313" key="4">
    <source>
        <dbReference type="Proteomes" id="UP001251948"/>
    </source>
</evidence>
<reference evidence="3" key="1">
    <citation type="submission" date="2023-07" db="EMBL/GenBank/DDBJ databases">
        <title>Comparative genomics of clinical Stenotrophomonas maltophilia isolates reveals regions of diversity which correlate with colonization and persistence in vivo.</title>
        <authorList>
            <person name="Mcdaniel M.S."/>
            <person name="Swords W.E."/>
            <person name="Sumpter N.A."/>
            <person name="Lindgren N.R."/>
            <person name="Billiot C.E."/>
        </authorList>
    </citation>
    <scope>NUCLEOTIDE SEQUENCE</scope>
    <source>
        <strain evidence="3">Ism4</strain>
    </source>
</reference>
<feature type="coiled-coil region" evidence="1">
    <location>
        <begin position="194"/>
        <end position="221"/>
    </location>
</feature>
<feature type="region of interest" description="Disordered" evidence="2">
    <location>
        <begin position="1"/>
        <end position="50"/>
    </location>
</feature>
<feature type="compositionally biased region" description="Polar residues" evidence="2">
    <location>
        <begin position="1"/>
        <end position="10"/>
    </location>
</feature>
<evidence type="ECO:0000256" key="1">
    <source>
        <dbReference type="SAM" id="Coils"/>
    </source>
</evidence>
<protein>
    <submittedName>
        <fullName evidence="3">Uncharacterized protein</fullName>
    </submittedName>
</protein>
<dbReference type="EMBL" id="JAVSKO010000002">
    <property type="protein sequence ID" value="MDT3467585.1"/>
    <property type="molecule type" value="Genomic_DNA"/>
</dbReference>
<dbReference type="Proteomes" id="UP001251948">
    <property type="component" value="Unassembled WGS sequence"/>
</dbReference>